<keyword evidence="4" id="KW-0378">Hydrolase</keyword>
<dbReference type="InterPro" id="IPR000994">
    <property type="entry name" value="Pept_M24"/>
</dbReference>
<dbReference type="PANTHER" id="PTHR43226:SF4">
    <property type="entry name" value="XAA-PRO AMINOPEPTIDASE 3"/>
    <property type="match status" value="1"/>
</dbReference>
<dbReference type="InterPro" id="IPR052433">
    <property type="entry name" value="X-Pro_dipept-like"/>
</dbReference>
<dbReference type="EMBL" id="BARW01001496">
    <property type="protein sequence ID" value="GAI60451.1"/>
    <property type="molecule type" value="Genomic_DNA"/>
</dbReference>
<reference evidence="7" key="1">
    <citation type="journal article" date="2014" name="Front. Microbiol.">
        <title>High frequency of phylogenetically diverse reductive dehalogenase-homologous genes in deep subseafloor sedimentary metagenomes.</title>
        <authorList>
            <person name="Kawai M."/>
            <person name="Futagami T."/>
            <person name="Toyoda A."/>
            <person name="Takaki Y."/>
            <person name="Nishi S."/>
            <person name="Hori S."/>
            <person name="Arai W."/>
            <person name="Tsubouchi T."/>
            <person name="Morono Y."/>
            <person name="Uchiyama I."/>
            <person name="Ito T."/>
            <person name="Fujiyama A."/>
            <person name="Inagaki F."/>
            <person name="Takami H."/>
        </authorList>
    </citation>
    <scope>NUCLEOTIDE SEQUENCE</scope>
    <source>
        <strain evidence="7">Expedition CK06-06</strain>
    </source>
</reference>
<dbReference type="AlphaFoldDB" id="X1R047"/>
<dbReference type="PANTHER" id="PTHR43226">
    <property type="entry name" value="XAA-PRO AMINOPEPTIDASE 3"/>
    <property type="match status" value="1"/>
</dbReference>
<evidence type="ECO:0000256" key="4">
    <source>
        <dbReference type="ARBA" id="ARBA00022801"/>
    </source>
</evidence>
<dbReference type="GO" id="GO:0046872">
    <property type="term" value="F:metal ion binding"/>
    <property type="evidence" value="ECO:0007669"/>
    <property type="project" value="UniProtKB-KW"/>
</dbReference>
<dbReference type="SUPFAM" id="SSF55920">
    <property type="entry name" value="Creatinase/aminopeptidase"/>
    <property type="match status" value="1"/>
</dbReference>
<keyword evidence="5" id="KW-0464">Manganese</keyword>
<evidence type="ECO:0000313" key="7">
    <source>
        <dbReference type="EMBL" id="GAI60451.1"/>
    </source>
</evidence>
<dbReference type="Pfam" id="PF00557">
    <property type="entry name" value="Peptidase_M24"/>
    <property type="match status" value="1"/>
</dbReference>
<dbReference type="GO" id="GO:0005829">
    <property type="term" value="C:cytosol"/>
    <property type="evidence" value="ECO:0007669"/>
    <property type="project" value="TreeGrafter"/>
</dbReference>
<dbReference type="GO" id="GO:0004177">
    <property type="term" value="F:aminopeptidase activity"/>
    <property type="evidence" value="ECO:0007669"/>
    <property type="project" value="TreeGrafter"/>
</dbReference>
<comment type="similarity">
    <text evidence="2">Belongs to the peptidase M24B family.</text>
</comment>
<name>X1R047_9ZZZZ</name>
<comment type="caution">
    <text evidence="7">The sequence shown here is derived from an EMBL/GenBank/DDBJ whole genome shotgun (WGS) entry which is preliminary data.</text>
</comment>
<dbReference type="GO" id="GO:0006508">
    <property type="term" value="P:proteolysis"/>
    <property type="evidence" value="ECO:0007669"/>
    <property type="project" value="TreeGrafter"/>
</dbReference>
<protein>
    <recommendedName>
        <fullName evidence="6">Peptidase M24 domain-containing protein</fullName>
    </recommendedName>
</protein>
<dbReference type="Gene3D" id="3.90.230.10">
    <property type="entry name" value="Creatinase/methionine aminopeptidase superfamily"/>
    <property type="match status" value="1"/>
</dbReference>
<proteinExistence type="inferred from homology"/>
<organism evidence="7">
    <name type="scientific">marine sediment metagenome</name>
    <dbReference type="NCBI Taxonomy" id="412755"/>
    <lineage>
        <taxon>unclassified sequences</taxon>
        <taxon>metagenomes</taxon>
        <taxon>ecological metagenomes</taxon>
    </lineage>
</organism>
<dbReference type="InterPro" id="IPR036005">
    <property type="entry name" value="Creatinase/aminopeptidase-like"/>
</dbReference>
<feature type="non-terminal residue" evidence="7">
    <location>
        <position position="1"/>
    </location>
</feature>
<evidence type="ECO:0000256" key="2">
    <source>
        <dbReference type="ARBA" id="ARBA00008766"/>
    </source>
</evidence>
<evidence type="ECO:0000256" key="5">
    <source>
        <dbReference type="ARBA" id="ARBA00023211"/>
    </source>
</evidence>
<feature type="domain" description="Peptidase M24" evidence="6">
    <location>
        <begin position="44"/>
        <end position="160"/>
    </location>
</feature>
<comment type="cofactor">
    <cofactor evidence="1">
        <name>Mn(2+)</name>
        <dbReference type="ChEBI" id="CHEBI:29035"/>
    </cofactor>
</comment>
<evidence type="ECO:0000256" key="1">
    <source>
        <dbReference type="ARBA" id="ARBA00001936"/>
    </source>
</evidence>
<keyword evidence="3" id="KW-0479">Metal-binding</keyword>
<sequence length="174" mass="19467">GKNILKLSSLLGNDYVEIKEMISEKLIRATVKLRSVKEEVEIKEIEQAMDVAYKMHTTAMEMAKPGIIESEIAGTIEGIALAEGNGVSFPIILTINGQTLHNHYHGNTLSVGRMMVTDADAESALHYASDITRTVPVGGKFNQRQKEIYEIVYIFRKNEITKIVRFETNQKEIG</sequence>
<gene>
    <name evidence="7" type="ORF">S12H4_04732</name>
</gene>
<accession>X1R047</accession>
<evidence type="ECO:0000259" key="6">
    <source>
        <dbReference type="Pfam" id="PF00557"/>
    </source>
</evidence>
<evidence type="ECO:0000256" key="3">
    <source>
        <dbReference type="ARBA" id="ARBA00022723"/>
    </source>
</evidence>